<evidence type="ECO:0000256" key="4">
    <source>
        <dbReference type="ARBA" id="ARBA00023015"/>
    </source>
</evidence>
<dbReference type="InterPro" id="IPR036388">
    <property type="entry name" value="WH-like_DNA-bd_sf"/>
</dbReference>
<dbReference type="InterPro" id="IPR002481">
    <property type="entry name" value="FUR"/>
</dbReference>
<name>A0A1H4DGD3_9BACT</name>
<dbReference type="GO" id="GO:0000976">
    <property type="term" value="F:transcription cis-regulatory region binding"/>
    <property type="evidence" value="ECO:0007669"/>
    <property type="project" value="TreeGrafter"/>
</dbReference>
<dbReference type="Proteomes" id="UP000199409">
    <property type="component" value="Unassembled WGS sequence"/>
</dbReference>
<feature type="binding site" evidence="8">
    <location>
        <position position="147"/>
    </location>
    <ligand>
        <name>Fe cation</name>
        <dbReference type="ChEBI" id="CHEBI:24875"/>
    </ligand>
</feature>
<dbReference type="InterPro" id="IPR036390">
    <property type="entry name" value="WH_DNA-bd_sf"/>
</dbReference>
<evidence type="ECO:0000313" key="10">
    <source>
        <dbReference type="Proteomes" id="UP000199409"/>
    </source>
</evidence>
<dbReference type="EMBL" id="FNQN01000010">
    <property type="protein sequence ID" value="SEA71893.1"/>
    <property type="molecule type" value="Genomic_DNA"/>
</dbReference>
<evidence type="ECO:0000256" key="6">
    <source>
        <dbReference type="ARBA" id="ARBA00023163"/>
    </source>
</evidence>
<feature type="binding site" evidence="7">
    <location>
        <position position="115"/>
    </location>
    <ligand>
        <name>Zn(2+)</name>
        <dbReference type="ChEBI" id="CHEBI:29105"/>
    </ligand>
</feature>
<reference evidence="9 10" key="1">
    <citation type="submission" date="2016-10" db="EMBL/GenBank/DDBJ databases">
        <authorList>
            <person name="de Groot N.N."/>
        </authorList>
    </citation>
    <scope>NUCLEOTIDE SEQUENCE [LARGE SCALE GENOMIC DNA]</scope>
    <source>
        <strain evidence="9 10">DSM 7343</strain>
    </source>
</reference>
<evidence type="ECO:0000256" key="5">
    <source>
        <dbReference type="ARBA" id="ARBA00023125"/>
    </source>
</evidence>
<evidence type="ECO:0000256" key="7">
    <source>
        <dbReference type="PIRSR" id="PIRSR602481-1"/>
    </source>
</evidence>
<dbReference type="OrthoDB" id="9801127at2"/>
<dbReference type="SUPFAM" id="SSF46785">
    <property type="entry name" value="Winged helix' DNA-binding domain"/>
    <property type="match status" value="1"/>
</dbReference>
<dbReference type="GO" id="GO:0008270">
    <property type="term" value="F:zinc ion binding"/>
    <property type="evidence" value="ECO:0007669"/>
    <property type="project" value="TreeGrafter"/>
</dbReference>
<comment type="cofactor">
    <cofactor evidence="7">
        <name>Zn(2+)</name>
        <dbReference type="ChEBI" id="CHEBI:29105"/>
    </cofactor>
    <text evidence="7">Binds 1 zinc ion per subunit.</text>
</comment>
<dbReference type="CDD" id="cd07153">
    <property type="entry name" value="Fur_like"/>
    <property type="match status" value="1"/>
</dbReference>
<evidence type="ECO:0000256" key="1">
    <source>
        <dbReference type="ARBA" id="ARBA00007957"/>
    </source>
</evidence>
<dbReference type="Gene3D" id="1.10.10.10">
    <property type="entry name" value="Winged helix-like DNA-binding domain superfamily/Winged helix DNA-binding domain"/>
    <property type="match status" value="1"/>
</dbReference>
<dbReference type="GO" id="GO:0005829">
    <property type="term" value="C:cytosol"/>
    <property type="evidence" value="ECO:0007669"/>
    <property type="project" value="TreeGrafter"/>
</dbReference>
<sequence>MSTPKELQFIRGEHDHELCISSAMANAEQLCQQRGQRFTTLRRRVFELVWQQHRPIGAYEVLEKLQVDGRAAPPTVYRALDFLLDLGLIHRINSLNAYVGCVHPEYPHDGHFFICESCKAFAELDSPLITKAIEQSAADVDFEVHQHTVEIMGLCPRCRIKICREDT</sequence>
<dbReference type="InterPro" id="IPR043135">
    <property type="entry name" value="Fur_C"/>
</dbReference>
<feature type="binding site" evidence="7">
    <location>
        <position position="155"/>
    </location>
    <ligand>
        <name>Zn(2+)</name>
        <dbReference type="ChEBI" id="CHEBI:29105"/>
    </ligand>
</feature>
<accession>A0A1H4DGD3</accession>
<keyword evidence="2" id="KW-0678">Repressor</keyword>
<evidence type="ECO:0000256" key="8">
    <source>
        <dbReference type="PIRSR" id="PIRSR602481-2"/>
    </source>
</evidence>
<dbReference type="RefSeq" id="WP_092350199.1">
    <property type="nucleotide sequence ID" value="NZ_FNQN01000010.1"/>
</dbReference>
<keyword evidence="10" id="KW-1185">Reference proteome</keyword>
<keyword evidence="8" id="KW-0408">Iron</keyword>
<dbReference type="Pfam" id="PF01475">
    <property type="entry name" value="FUR"/>
    <property type="match status" value="1"/>
</dbReference>
<evidence type="ECO:0000256" key="2">
    <source>
        <dbReference type="ARBA" id="ARBA00022491"/>
    </source>
</evidence>
<dbReference type="STRING" id="37625.SAMN05660420_02950"/>
<comment type="similarity">
    <text evidence="1">Belongs to the Fur family.</text>
</comment>
<dbReference type="GO" id="GO:0045892">
    <property type="term" value="P:negative regulation of DNA-templated transcription"/>
    <property type="evidence" value="ECO:0007669"/>
    <property type="project" value="TreeGrafter"/>
</dbReference>
<comment type="cofactor">
    <cofactor evidence="8">
        <name>Mn(2+)</name>
        <dbReference type="ChEBI" id="CHEBI:29035"/>
    </cofactor>
    <cofactor evidence="8">
        <name>Fe(2+)</name>
        <dbReference type="ChEBI" id="CHEBI:29033"/>
    </cofactor>
    <text evidence="8">Binds 1 Mn(2+) or Fe(2+) ion per subunit.</text>
</comment>
<keyword evidence="5" id="KW-0238">DNA-binding</keyword>
<feature type="binding site" evidence="7">
    <location>
        <position position="118"/>
    </location>
    <ligand>
        <name>Zn(2+)</name>
        <dbReference type="ChEBI" id="CHEBI:29105"/>
    </ligand>
</feature>
<feature type="binding site" evidence="7">
    <location>
        <position position="158"/>
    </location>
    <ligand>
        <name>Zn(2+)</name>
        <dbReference type="ChEBI" id="CHEBI:29105"/>
    </ligand>
</feature>
<protein>
    <submittedName>
        <fullName evidence="9">Fur family transcriptional regulator, zinc uptake regulator</fullName>
    </submittedName>
</protein>
<organism evidence="9 10">
    <name type="scientific">Desulfuromusa kysingii</name>
    <dbReference type="NCBI Taxonomy" id="37625"/>
    <lineage>
        <taxon>Bacteria</taxon>
        <taxon>Pseudomonadati</taxon>
        <taxon>Thermodesulfobacteriota</taxon>
        <taxon>Desulfuromonadia</taxon>
        <taxon>Desulfuromonadales</taxon>
        <taxon>Geopsychrobacteraceae</taxon>
        <taxon>Desulfuromusa</taxon>
    </lineage>
</organism>
<dbReference type="Gene3D" id="3.30.1490.190">
    <property type="match status" value="1"/>
</dbReference>
<evidence type="ECO:0000313" key="9">
    <source>
        <dbReference type="EMBL" id="SEA71893.1"/>
    </source>
</evidence>
<keyword evidence="4" id="KW-0805">Transcription regulation</keyword>
<keyword evidence="3 7" id="KW-0862">Zinc</keyword>
<keyword evidence="7" id="KW-0479">Metal-binding</keyword>
<proteinExistence type="inferred from homology"/>
<dbReference type="PANTHER" id="PTHR33202">
    <property type="entry name" value="ZINC UPTAKE REGULATION PROTEIN"/>
    <property type="match status" value="1"/>
</dbReference>
<dbReference type="PANTHER" id="PTHR33202:SF6">
    <property type="entry name" value="ZINC UPTAKE REGULATION PROTEIN"/>
    <property type="match status" value="1"/>
</dbReference>
<gene>
    <name evidence="9" type="ORF">SAMN05660420_02950</name>
</gene>
<dbReference type="GO" id="GO:1900376">
    <property type="term" value="P:regulation of secondary metabolite biosynthetic process"/>
    <property type="evidence" value="ECO:0007669"/>
    <property type="project" value="TreeGrafter"/>
</dbReference>
<dbReference type="GO" id="GO:0003700">
    <property type="term" value="F:DNA-binding transcription factor activity"/>
    <property type="evidence" value="ECO:0007669"/>
    <property type="project" value="InterPro"/>
</dbReference>
<keyword evidence="6" id="KW-0804">Transcription</keyword>
<dbReference type="AlphaFoldDB" id="A0A1H4DGD3"/>
<evidence type="ECO:0000256" key="3">
    <source>
        <dbReference type="ARBA" id="ARBA00022833"/>
    </source>
</evidence>